<reference evidence="2 3" key="1">
    <citation type="submission" date="2019-07" db="EMBL/GenBank/DDBJ databases">
        <authorList>
            <person name="Chang H.-W."/>
            <person name="Raman A."/>
            <person name="Venkatesh S."/>
            <person name="Gehrig J."/>
        </authorList>
    </citation>
    <scope>NUCLEOTIDE SEQUENCE [LARGE SCALE GENOMIC DNA]</scope>
    <source>
        <strain evidence="2">B.longum_ssp_infantis_4</strain>
    </source>
</reference>
<dbReference type="Pfam" id="PF03837">
    <property type="entry name" value="RecT"/>
    <property type="match status" value="1"/>
</dbReference>
<dbReference type="GO" id="GO:0003677">
    <property type="term" value="F:DNA binding"/>
    <property type="evidence" value="ECO:0007669"/>
    <property type="project" value="InterPro"/>
</dbReference>
<dbReference type="AlphaFoldDB" id="A0A564S321"/>
<evidence type="ECO:0000313" key="3">
    <source>
        <dbReference type="Proteomes" id="UP000319252"/>
    </source>
</evidence>
<evidence type="ECO:0000313" key="2">
    <source>
        <dbReference type="EMBL" id="VUW84455.1"/>
    </source>
</evidence>
<organism evidence="2 3">
    <name type="scientific">Bifidobacterium longum subsp. infantis</name>
    <dbReference type="NCBI Taxonomy" id="1682"/>
    <lineage>
        <taxon>Bacteria</taxon>
        <taxon>Bacillati</taxon>
        <taxon>Actinomycetota</taxon>
        <taxon>Actinomycetes</taxon>
        <taxon>Bifidobacteriales</taxon>
        <taxon>Bifidobacteriaceae</taxon>
        <taxon>Bifidobacterium</taxon>
    </lineage>
</organism>
<dbReference type="InterPro" id="IPR018330">
    <property type="entry name" value="RecT_fam"/>
</dbReference>
<dbReference type="RefSeq" id="WP_154050701.1">
    <property type="nucleotide sequence ID" value="NZ_CABHML010000069.1"/>
</dbReference>
<dbReference type="NCBIfam" id="TIGR00616">
    <property type="entry name" value="rect"/>
    <property type="match status" value="1"/>
</dbReference>
<dbReference type="Proteomes" id="UP000319252">
    <property type="component" value="Unassembled WGS sequence"/>
</dbReference>
<dbReference type="GO" id="GO:0006259">
    <property type="term" value="P:DNA metabolic process"/>
    <property type="evidence" value="ECO:0007669"/>
    <property type="project" value="InterPro"/>
</dbReference>
<gene>
    <name evidence="2" type="primary">recT</name>
    <name evidence="2" type="ORF">BLONGUMMC1_01725</name>
</gene>
<feature type="compositionally biased region" description="Acidic residues" evidence="1">
    <location>
        <begin position="252"/>
        <end position="274"/>
    </location>
</feature>
<name>A0A564S321_BIFLI</name>
<proteinExistence type="predicted"/>
<dbReference type="EMBL" id="CABHML010000069">
    <property type="protein sequence ID" value="VUW84455.1"/>
    <property type="molecule type" value="Genomic_DNA"/>
</dbReference>
<sequence length="281" mass="31041">MGQIAQQAQGRQMVEMTPKKNLQMLMRKSWPRIASVVGNNISPDRLYQMCVSAINKTPKLAECSPQSVLSCFMTCSALGLEPSNVDGLGRAYVLPFYNKKSGGMEATFIMGYRGMIDLARRSGQLVDISARAVHQGDEFSYSYGLDEELHHVPCANPGELTHVYMVAHFKDGGHYFLVLNRQEIEQARARSKSGNFGPWKTDYEAMAKKTAIRRAAPYLPLTVQAQTAASNDDTTPDYGDVFQPVLEDDIVDEADDVNAEVMEPDMSDTGAEPETEAKDGE</sequence>
<dbReference type="InterPro" id="IPR004590">
    <property type="entry name" value="ssDNA_annealing_RecT"/>
</dbReference>
<protein>
    <submittedName>
        <fullName evidence="2">Protein RecT</fullName>
    </submittedName>
</protein>
<feature type="region of interest" description="Disordered" evidence="1">
    <location>
        <begin position="252"/>
        <end position="281"/>
    </location>
</feature>
<evidence type="ECO:0000256" key="1">
    <source>
        <dbReference type="SAM" id="MobiDB-lite"/>
    </source>
</evidence>
<accession>A0A564S321</accession>